<protein>
    <submittedName>
        <fullName evidence="1">Uncharacterized protein</fullName>
    </submittedName>
</protein>
<evidence type="ECO:0000313" key="1">
    <source>
        <dbReference type="EMBL" id="KAH8082837.1"/>
    </source>
</evidence>
<reference evidence="1" key="1">
    <citation type="journal article" date="2021" name="New Phytol.">
        <title>Evolutionary innovations through gain and loss of genes in the ectomycorrhizal Boletales.</title>
        <authorList>
            <person name="Wu G."/>
            <person name="Miyauchi S."/>
            <person name="Morin E."/>
            <person name="Kuo A."/>
            <person name="Drula E."/>
            <person name="Varga T."/>
            <person name="Kohler A."/>
            <person name="Feng B."/>
            <person name="Cao Y."/>
            <person name="Lipzen A."/>
            <person name="Daum C."/>
            <person name="Hundley H."/>
            <person name="Pangilinan J."/>
            <person name="Johnson J."/>
            <person name="Barry K."/>
            <person name="LaButti K."/>
            <person name="Ng V."/>
            <person name="Ahrendt S."/>
            <person name="Min B."/>
            <person name="Choi I.G."/>
            <person name="Park H."/>
            <person name="Plett J.M."/>
            <person name="Magnuson J."/>
            <person name="Spatafora J.W."/>
            <person name="Nagy L.G."/>
            <person name="Henrissat B."/>
            <person name="Grigoriev I.V."/>
            <person name="Yang Z.L."/>
            <person name="Xu J."/>
            <person name="Martin F.M."/>
        </authorList>
    </citation>
    <scope>NUCLEOTIDE SEQUENCE</scope>
    <source>
        <strain evidence="1">KKN 215</strain>
    </source>
</reference>
<dbReference type="AlphaFoldDB" id="A0A8K0XL37"/>
<evidence type="ECO:0000313" key="2">
    <source>
        <dbReference type="Proteomes" id="UP000813824"/>
    </source>
</evidence>
<accession>A0A8K0XL37</accession>
<name>A0A8K0XL37_9AGAR</name>
<sequence>MISSGYLCTFPHSCAILPLRRTLTSPGVGTVELNQPDPRIPNGRDAEEKPYPFLVISPTLLALLLCTTSTSQHTSRLTIMNTRFLSPAFNAILLLFLIPPEICLQGDPPHLVPRSHNSSTTHFEKLNLGFEAHLLRRIIRLPSALLTTLSSGASGERRQNTTVSTTNSRVSSRLGVSMIVAASLIISSTRAFVWSNVIHHSPSSSRRHRHRCAQQHQPSALMSQTSFTTIADNSTRILSTRARTKHPCTVVPICPFIVHKYTLLSFTRHAQGLFNSLPRSVSVKVVQQDVSEADIESTNARPAF</sequence>
<dbReference type="EMBL" id="JAEVFJ010000049">
    <property type="protein sequence ID" value="KAH8082837.1"/>
    <property type="molecule type" value="Genomic_DNA"/>
</dbReference>
<proteinExistence type="predicted"/>
<organism evidence="1 2">
    <name type="scientific">Cristinia sonorae</name>
    <dbReference type="NCBI Taxonomy" id="1940300"/>
    <lineage>
        <taxon>Eukaryota</taxon>
        <taxon>Fungi</taxon>
        <taxon>Dikarya</taxon>
        <taxon>Basidiomycota</taxon>
        <taxon>Agaricomycotina</taxon>
        <taxon>Agaricomycetes</taxon>
        <taxon>Agaricomycetidae</taxon>
        <taxon>Agaricales</taxon>
        <taxon>Pleurotineae</taxon>
        <taxon>Stephanosporaceae</taxon>
        <taxon>Cristinia</taxon>
    </lineage>
</organism>
<comment type="caution">
    <text evidence="1">The sequence shown here is derived from an EMBL/GenBank/DDBJ whole genome shotgun (WGS) entry which is preliminary data.</text>
</comment>
<dbReference type="Proteomes" id="UP000813824">
    <property type="component" value="Unassembled WGS sequence"/>
</dbReference>
<keyword evidence="2" id="KW-1185">Reference proteome</keyword>
<gene>
    <name evidence="1" type="ORF">BXZ70DRAFT_958936</name>
</gene>